<dbReference type="InterPro" id="IPR013424">
    <property type="entry name" value="Ice-binding_C"/>
</dbReference>
<keyword evidence="2" id="KW-1185">Reference proteome</keyword>
<accession>A0AAV3XGL3</accession>
<sequence>MRYDGKTGQFLDVFASGGGLLRPYGAAFGPDGYLYVSSFLTDQILRYDGNTGAFVDVFASGNRQPGGLNGPDDLLFGSDGSLYVTTQGSVAINGSPDFSFGLPSQVLRFDINTKTSTVFIDQPAPSPDSVGFVSFLGLAFGPNGDLFVSDFANDIRRYDLATGALVDTLSTNYTGTIPSNNFIGNLTFGPNNELYTVGFDFTNNNFGAILRYDAVTGNPLPSPGNSGSIFVPTNSRLLRPIGITYTSERLTPVPEPTTTAGLLTIGALFSVSLLKRQRKQIN</sequence>
<reference evidence="1" key="1">
    <citation type="submission" date="2019-10" db="EMBL/GenBank/DDBJ databases">
        <title>Draft genome sequece of Microseira wollei NIES-4236.</title>
        <authorList>
            <person name="Yamaguchi H."/>
            <person name="Suzuki S."/>
            <person name="Kawachi M."/>
        </authorList>
    </citation>
    <scope>NUCLEOTIDE SEQUENCE</scope>
    <source>
        <strain evidence="1">NIES-4236</strain>
    </source>
</reference>
<comment type="caution">
    <text evidence="1">The sequence shown here is derived from an EMBL/GenBank/DDBJ whole genome shotgun (WGS) entry which is preliminary data.</text>
</comment>
<evidence type="ECO:0000313" key="2">
    <source>
        <dbReference type="Proteomes" id="UP001050975"/>
    </source>
</evidence>
<dbReference type="Proteomes" id="UP001050975">
    <property type="component" value="Unassembled WGS sequence"/>
</dbReference>
<proteinExistence type="predicted"/>
<dbReference type="NCBIfam" id="TIGR02595">
    <property type="entry name" value="PEP_CTERM"/>
    <property type="match status" value="1"/>
</dbReference>
<dbReference type="EMBL" id="BLAY01000061">
    <property type="protein sequence ID" value="GET39250.1"/>
    <property type="molecule type" value="Genomic_DNA"/>
</dbReference>
<evidence type="ECO:0000313" key="1">
    <source>
        <dbReference type="EMBL" id="GET39250.1"/>
    </source>
</evidence>
<protein>
    <submittedName>
        <fullName evidence="1">Lipoprotein</fullName>
    </submittedName>
</protein>
<dbReference type="AlphaFoldDB" id="A0AAV3XGL3"/>
<dbReference type="Gene3D" id="2.130.10.10">
    <property type="entry name" value="YVTN repeat-like/Quinoprotein amine dehydrogenase"/>
    <property type="match status" value="2"/>
</dbReference>
<dbReference type="SUPFAM" id="SSF63829">
    <property type="entry name" value="Calcium-dependent phosphotriesterase"/>
    <property type="match status" value="1"/>
</dbReference>
<name>A0AAV3XGL3_9CYAN</name>
<organism evidence="1 2">
    <name type="scientific">Microseira wollei NIES-4236</name>
    <dbReference type="NCBI Taxonomy" id="2530354"/>
    <lineage>
        <taxon>Bacteria</taxon>
        <taxon>Bacillati</taxon>
        <taxon>Cyanobacteriota</taxon>
        <taxon>Cyanophyceae</taxon>
        <taxon>Oscillatoriophycideae</taxon>
        <taxon>Aerosakkonematales</taxon>
        <taxon>Aerosakkonemataceae</taxon>
        <taxon>Microseira</taxon>
    </lineage>
</organism>
<dbReference type="RefSeq" id="WP_226584423.1">
    <property type="nucleotide sequence ID" value="NZ_BLAY01000061.1"/>
</dbReference>
<dbReference type="InterPro" id="IPR015943">
    <property type="entry name" value="WD40/YVTN_repeat-like_dom_sf"/>
</dbReference>
<gene>
    <name evidence="1" type="ORF">MiSe_40140</name>
</gene>
<keyword evidence="1" id="KW-0449">Lipoprotein</keyword>